<gene>
    <name evidence="1" type="ORF">RND15_54460</name>
</gene>
<evidence type="ECO:0008006" key="3">
    <source>
        <dbReference type="Google" id="ProtNLM"/>
    </source>
</evidence>
<dbReference type="RefSeq" id="WP_311731742.1">
    <property type="nucleotide sequence ID" value="NZ_JAVRFD010001247.1"/>
</dbReference>
<accession>A0ABU2Y2X2</accession>
<feature type="non-terminal residue" evidence="1">
    <location>
        <position position="105"/>
    </location>
</feature>
<dbReference type="Proteomes" id="UP001180754">
    <property type="component" value="Unassembled WGS sequence"/>
</dbReference>
<reference evidence="1" key="1">
    <citation type="submission" date="2024-05" db="EMBL/GenBank/DDBJ databases">
        <title>30 novel species of actinomycetes from the DSMZ collection.</title>
        <authorList>
            <person name="Nouioui I."/>
        </authorList>
    </citation>
    <scope>NUCLEOTIDE SEQUENCE</scope>
    <source>
        <strain evidence="1">DSM 41529</strain>
    </source>
</reference>
<organism evidence="1 2">
    <name type="scientific">Streptomyces lonegramiae</name>
    <dbReference type="NCBI Taxonomy" id="3075524"/>
    <lineage>
        <taxon>Bacteria</taxon>
        <taxon>Bacillati</taxon>
        <taxon>Actinomycetota</taxon>
        <taxon>Actinomycetes</taxon>
        <taxon>Kitasatosporales</taxon>
        <taxon>Streptomycetaceae</taxon>
        <taxon>Streptomyces</taxon>
    </lineage>
</organism>
<sequence length="105" mass="11120">MSEDVGQAITGLLGKGQQLVDAVMSDSIDLRQRILDYGPLLLTGEAAITGSVHSNQQTVQAQVEALARAVGARGQMAIQRMLVNRGGDEPEPLLRTSMITMAGTE</sequence>
<name>A0ABU2Y2X2_9ACTN</name>
<evidence type="ECO:0000313" key="1">
    <source>
        <dbReference type="EMBL" id="MDT0551590.1"/>
    </source>
</evidence>
<evidence type="ECO:0000313" key="2">
    <source>
        <dbReference type="Proteomes" id="UP001180754"/>
    </source>
</evidence>
<keyword evidence="2" id="KW-1185">Reference proteome</keyword>
<dbReference type="EMBL" id="JAVRFD010001247">
    <property type="protein sequence ID" value="MDT0551590.1"/>
    <property type="molecule type" value="Genomic_DNA"/>
</dbReference>
<proteinExistence type="predicted"/>
<comment type="caution">
    <text evidence="1">The sequence shown here is derived from an EMBL/GenBank/DDBJ whole genome shotgun (WGS) entry which is preliminary data.</text>
</comment>
<protein>
    <recommendedName>
        <fullName evidence="3">BON domain-containing protein</fullName>
    </recommendedName>
</protein>